<dbReference type="PANTHER" id="PTHR31288">
    <property type="entry name" value="O-FUCOSYLTRANSFERASE FAMILY PROTEIN"/>
    <property type="match status" value="1"/>
</dbReference>
<evidence type="ECO:0000313" key="2">
    <source>
        <dbReference type="Proteomes" id="UP001281410"/>
    </source>
</evidence>
<dbReference type="InterPro" id="IPR024709">
    <property type="entry name" value="FucosylTrfase_pln"/>
</dbReference>
<dbReference type="EMBL" id="JANJYJ010000006">
    <property type="protein sequence ID" value="KAK3206457.1"/>
    <property type="molecule type" value="Genomic_DNA"/>
</dbReference>
<organism evidence="1 2">
    <name type="scientific">Dipteronia sinensis</name>
    <dbReference type="NCBI Taxonomy" id="43782"/>
    <lineage>
        <taxon>Eukaryota</taxon>
        <taxon>Viridiplantae</taxon>
        <taxon>Streptophyta</taxon>
        <taxon>Embryophyta</taxon>
        <taxon>Tracheophyta</taxon>
        <taxon>Spermatophyta</taxon>
        <taxon>Magnoliopsida</taxon>
        <taxon>eudicotyledons</taxon>
        <taxon>Gunneridae</taxon>
        <taxon>Pentapetalae</taxon>
        <taxon>rosids</taxon>
        <taxon>malvids</taxon>
        <taxon>Sapindales</taxon>
        <taxon>Sapindaceae</taxon>
        <taxon>Hippocastanoideae</taxon>
        <taxon>Acereae</taxon>
        <taxon>Dipteronia</taxon>
    </lineage>
</organism>
<dbReference type="AlphaFoldDB" id="A0AAE0E3J8"/>
<gene>
    <name evidence="1" type="ORF">Dsin_020503</name>
</gene>
<comment type="caution">
    <text evidence="1">The sequence shown here is derived from an EMBL/GenBank/DDBJ whole genome shotgun (WGS) entry which is preliminary data.</text>
</comment>
<dbReference type="Proteomes" id="UP001281410">
    <property type="component" value="Unassembled WGS sequence"/>
</dbReference>
<dbReference type="PANTHER" id="PTHR31288:SF5">
    <property type="entry name" value="PROTEIN MANNAN SYNTHESIS-RELATED 1"/>
    <property type="match status" value="1"/>
</dbReference>
<reference evidence="1" key="1">
    <citation type="journal article" date="2023" name="Plant J.">
        <title>Genome sequences and population genomics provide insights into the demographic history, inbreeding, and mutation load of two 'living fossil' tree species of Dipteronia.</title>
        <authorList>
            <person name="Feng Y."/>
            <person name="Comes H.P."/>
            <person name="Chen J."/>
            <person name="Zhu S."/>
            <person name="Lu R."/>
            <person name="Zhang X."/>
            <person name="Li P."/>
            <person name="Qiu J."/>
            <person name="Olsen K.M."/>
            <person name="Qiu Y."/>
        </authorList>
    </citation>
    <scope>NUCLEOTIDE SEQUENCE</scope>
    <source>
        <strain evidence="1">NBL</strain>
    </source>
</reference>
<sequence>MGVDLRQLVAGVLTLTMFVMLGNMIKTDHYFDFITEKLPGDVQGLFTLTKRSSGRGPWLEDGSELKPCWSNTSFDEIIDEYPRGFVITFSLTNGPEYPVSHIADAVIIARHLQGTLAEVNEVVDSVVERLRTLSRIKSDGQFIAVDLRVDLLEHKGCHESNSFYSALEIASDVFVPAAISGMFYTNVAGNRIASGKNQILVPADISSSSASDADFVSPCVLKKKHLAHSCFC</sequence>
<protein>
    <submittedName>
        <fullName evidence="1">Uncharacterized protein</fullName>
    </submittedName>
</protein>
<evidence type="ECO:0000313" key="1">
    <source>
        <dbReference type="EMBL" id="KAK3206457.1"/>
    </source>
</evidence>
<accession>A0AAE0E3J8</accession>
<name>A0AAE0E3J8_9ROSI</name>
<keyword evidence="2" id="KW-1185">Reference proteome</keyword>
<proteinExistence type="predicted"/>